<reference evidence="3 4" key="1">
    <citation type="submission" date="2020-08" db="EMBL/GenBank/DDBJ databases">
        <title>Genomic Encyclopedia of Type Strains, Phase IV (KMG-IV): sequencing the most valuable type-strain genomes for metagenomic binning, comparative biology and taxonomic classification.</title>
        <authorList>
            <person name="Goeker M."/>
        </authorList>
    </citation>
    <scope>NUCLEOTIDE SEQUENCE [LARGE SCALE GENOMIC DNA]</scope>
    <source>
        <strain evidence="3 4">DSM 15867</strain>
    </source>
</reference>
<gene>
    <name evidence="3" type="ORF">GGQ96_000958</name>
</gene>
<dbReference type="SUPFAM" id="SSF141371">
    <property type="entry name" value="PilZ domain-like"/>
    <property type="match status" value="2"/>
</dbReference>
<sequence length="201" mass="21489">MVTAADARLPADAAAGDRRTGGKRHQSVLLVGRARIGAIDTACLVHDISRHGMMARFPQPPAVGDTLIVEVRGLAPAHAVIRWVRGHKAGMQFAEPQPVENVFQIRRDDGLIARPPRFAVEAAAVLRLDGARFRATVLDISAGGAKLMAETPALPGQTGQMTLADCDTALFGKVCWARGDQFGFRFVAPLPLLTLAQILAR</sequence>
<comment type="caution">
    <text evidence="3">The sequence shown here is derived from an EMBL/GenBank/DDBJ whole genome shotgun (WGS) entry which is preliminary data.</text>
</comment>
<dbReference type="GO" id="GO:0035438">
    <property type="term" value="F:cyclic-di-GMP binding"/>
    <property type="evidence" value="ECO:0007669"/>
    <property type="project" value="InterPro"/>
</dbReference>
<dbReference type="Gene3D" id="2.40.10.220">
    <property type="entry name" value="predicted glycosyltransferase like domains"/>
    <property type="match status" value="1"/>
</dbReference>
<evidence type="ECO:0000313" key="4">
    <source>
        <dbReference type="Proteomes" id="UP000574769"/>
    </source>
</evidence>
<dbReference type="Proteomes" id="UP000574769">
    <property type="component" value="Unassembled WGS sequence"/>
</dbReference>
<feature type="region of interest" description="Disordered" evidence="1">
    <location>
        <begin position="1"/>
        <end position="22"/>
    </location>
</feature>
<dbReference type="AlphaFoldDB" id="A0A7W7AGZ7"/>
<dbReference type="RefSeq" id="WP_184111979.1">
    <property type="nucleotide sequence ID" value="NZ_JACHNY010000001.1"/>
</dbReference>
<dbReference type="EMBL" id="JACHNY010000001">
    <property type="protein sequence ID" value="MBB4616852.1"/>
    <property type="molecule type" value="Genomic_DNA"/>
</dbReference>
<evidence type="ECO:0000256" key="1">
    <source>
        <dbReference type="SAM" id="MobiDB-lite"/>
    </source>
</evidence>
<organism evidence="3 4">
    <name type="scientific">Sphingomonas abaci</name>
    <dbReference type="NCBI Taxonomy" id="237611"/>
    <lineage>
        <taxon>Bacteria</taxon>
        <taxon>Pseudomonadati</taxon>
        <taxon>Pseudomonadota</taxon>
        <taxon>Alphaproteobacteria</taxon>
        <taxon>Sphingomonadales</taxon>
        <taxon>Sphingomonadaceae</taxon>
        <taxon>Sphingomonas</taxon>
    </lineage>
</organism>
<name>A0A7W7AGZ7_9SPHN</name>
<protein>
    <recommendedName>
        <fullName evidence="2">PilZ domain-containing protein</fullName>
    </recommendedName>
</protein>
<proteinExistence type="predicted"/>
<dbReference type="InterPro" id="IPR009875">
    <property type="entry name" value="PilZ_domain"/>
</dbReference>
<keyword evidence="4" id="KW-1185">Reference proteome</keyword>
<evidence type="ECO:0000259" key="2">
    <source>
        <dbReference type="Pfam" id="PF07238"/>
    </source>
</evidence>
<feature type="domain" description="PilZ" evidence="2">
    <location>
        <begin position="116"/>
        <end position="192"/>
    </location>
</feature>
<feature type="domain" description="PilZ" evidence="2">
    <location>
        <begin position="35"/>
        <end position="98"/>
    </location>
</feature>
<dbReference type="Pfam" id="PF07238">
    <property type="entry name" value="PilZ"/>
    <property type="match status" value="2"/>
</dbReference>
<accession>A0A7W7AGZ7</accession>
<evidence type="ECO:0000313" key="3">
    <source>
        <dbReference type="EMBL" id="MBB4616852.1"/>
    </source>
</evidence>
<feature type="compositionally biased region" description="Low complexity" evidence="1">
    <location>
        <begin position="1"/>
        <end position="14"/>
    </location>
</feature>